<accession>A0A0R3N4B3</accession>
<dbReference type="AlphaFoldDB" id="A0A0R3N4B3"/>
<evidence type="ECO:0008006" key="4">
    <source>
        <dbReference type="Google" id="ProtNLM"/>
    </source>
</evidence>
<reference evidence="2 3" key="1">
    <citation type="submission" date="2014-03" db="EMBL/GenBank/DDBJ databases">
        <title>Bradyrhizobium valentinum sp. nov., isolated from effective nodules of Lupinus mariae-josephae, a lupine endemic of basic-lime soils in Eastern Spain.</title>
        <authorList>
            <person name="Duran D."/>
            <person name="Rey L."/>
            <person name="Navarro A."/>
            <person name="Busquets A."/>
            <person name="Imperial J."/>
            <person name="Ruiz-Argueso T."/>
        </authorList>
    </citation>
    <scope>NUCLEOTIDE SEQUENCE [LARGE SCALE GENOMIC DNA]</scope>
    <source>
        <strain evidence="2 3">CCBAU 23086</strain>
    </source>
</reference>
<dbReference type="RefSeq" id="WP_057856588.1">
    <property type="nucleotide sequence ID" value="NZ_LLYB01000038.1"/>
</dbReference>
<evidence type="ECO:0000313" key="3">
    <source>
        <dbReference type="Proteomes" id="UP000051660"/>
    </source>
</evidence>
<feature type="signal peptide" evidence="1">
    <location>
        <begin position="1"/>
        <end position="26"/>
    </location>
</feature>
<evidence type="ECO:0000256" key="1">
    <source>
        <dbReference type="SAM" id="SignalP"/>
    </source>
</evidence>
<proteinExistence type="predicted"/>
<feature type="chain" id="PRO_5006444879" description="Outer membrane lipoprotein-sorting protein" evidence="1">
    <location>
        <begin position="27"/>
        <end position="205"/>
    </location>
</feature>
<dbReference type="OrthoDB" id="7930636at2"/>
<name>A0A0R3N4B3_9BRAD</name>
<comment type="caution">
    <text evidence="2">The sequence shown here is derived from an EMBL/GenBank/DDBJ whole genome shotgun (WGS) entry which is preliminary data.</text>
</comment>
<sequence length="205" mass="23579">MLSQHVAKLGRAVCLCLFVGGNTATAADCGPKVEAEFQRLRTSGRAYRIETVVDGDQQGRTEIFEFVPPDRMRLRYRFKEGDDWAEFVRVGGRVWDHEKELPGELANLFDEQTERLGRPLGALECLGPVKFSGKTYTGYRTHQLQFLLSTVRTAERRAYWRTVLVDRKTGALAHEMATLERQLSKPKWWKRYTYPDDIAIDPPKQ</sequence>
<evidence type="ECO:0000313" key="2">
    <source>
        <dbReference type="EMBL" id="KRR27051.1"/>
    </source>
</evidence>
<protein>
    <recommendedName>
        <fullName evidence="4">Outer membrane lipoprotein-sorting protein</fullName>
    </recommendedName>
</protein>
<gene>
    <name evidence="2" type="ORF">CQ14_38215</name>
</gene>
<dbReference type="Proteomes" id="UP000051660">
    <property type="component" value="Unassembled WGS sequence"/>
</dbReference>
<organism evidence="2 3">
    <name type="scientific">Bradyrhizobium lablabi</name>
    <dbReference type="NCBI Taxonomy" id="722472"/>
    <lineage>
        <taxon>Bacteria</taxon>
        <taxon>Pseudomonadati</taxon>
        <taxon>Pseudomonadota</taxon>
        <taxon>Alphaproteobacteria</taxon>
        <taxon>Hyphomicrobiales</taxon>
        <taxon>Nitrobacteraceae</taxon>
        <taxon>Bradyrhizobium</taxon>
    </lineage>
</organism>
<dbReference type="EMBL" id="LLYB01000038">
    <property type="protein sequence ID" value="KRR27051.1"/>
    <property type="molecule type" value="Genomic_DNA"/>
</dbReference>
<keyword evidence="1" id="KW-0732">Signal</keyword>